<name>A0A7J7LUK5_9MAGN</name>
<reference evidence="2 3" key="1">
    <citation type="journal article" date="2020" name="IScience">
        <title>Genome Sequencing of the Endangered Kingdonia uniflora (Circaeasteraceae, Ranunculales) Reveals Potential Mechanisms of Evolutionary Specialization.</title>
        <authorList>
            <person name="Sun Y."/>
            <person name="Deng T."/>
            <person name="Zhang A."/>
            <person name="Moore M.J."/>
            <person name="Landis J.B."/>
            <person name="Lin N."/>
            <person name="Zhang H."/>
            <person name="Zhang X."/>
            <person name="Huang J."/>
            <person name="Zhang X."/>
            <person name="Sun H."/>
            <person name="Wang H."/>
        </authorList>
    </citation>
    <scope>NUCLEOTIDE SEQUENCE [LARGE SCALE GENOMIC DNA]</scope>
    <source>
        <strain evidence="2">TB1705</strain>
        <tissue evidence="2">Leaf</tissue>
    </source>
</reference>
<sequence>MQSKSESFCEEEPEEIKKPAKTFPKDENNFGINDLKAAKNLVRQEEKVTTKMYHVEKMDIFQEYGGQLPEEELGDSAPIELELSVRVEEVNIDNWDDEQEHRKGKIVEVICLLSSQDGDQLIEVNPDEAENAHDDPLHTGEGRLDSLSPNVLMTRKKAKKIGTRKTRKKLISHELIADQISQQLNFHDCGVNLLYSLDTILREGKFQIEIELYLSDREEGEGDGTNKVDTTVRVSIEELQVSVGSDKVDQAYDENGHGGKNKVGGQEPADEKILKDIDVVVGVRVGVENINTMSRMLYSVKS</sequence>
<gene>
    <name evidence="2" type="ORF">GIB67_002792</name>
</gene>
<proteinExistence type="predicted"/>
<dbReference type="EMBL" id="JACGCM010001994">
    <property type="protein sequence ID" value="KAF6146315.1"/>
    <property type="molecule type" value="Genomic_DNA"/>
</dbReference>
<keyword evidence="3" id="KW-1185">Reference proteome</keyword>
<comment type="caution">
    <text evidence="2">The sequence shown here is derived from an EMBL/GenBank/DDBJ whole genome shotgun (WGS) entry which is preliminary data.</text>
</comment>
<dbReference type="AlphaFoldDB" id="A0A7J7LUK5"/>
<evidence type="ECO:0000313" key="3">
    <source>
        <dbReference type="Proteomes" id="UP000541444"/>
    </source>
</evidence>
<protein>
    <submittedName>
        <fullName evidence="2">Uncharacterized protein</fullName>
    </submittedName>
</protein>
<organism evidence="2 3">
    <name type="scientific">Kingdonia uniflora</name>
    <dbReference type="NCBI Taxonomy" id="39325"/>
    <lineage>
        <taxon>Eukaryota</taxon>
        <taxon>Viridiplantae</taxon>
        <taxon>Streptophyta</taxon>
        <taxon>Embryophyta</taxon>
        <taxon>Tracheophyta</taxon>
        <taxon>Spermatophyta</taxon>
        <taxon>Magnoliopsida</taxon>
        <taxon>Ranunculales</taxon>
        <taxon>Circaeasteraceae</taxon>
        <taxon>Kingdonia</taxon>
    </lineage>
</organism>
<dbReference type="Proteomes" id="UP000541444">
    <property type="component" value="Unassembled WGS sequence"/>
</dbReference>
<feature type="region of interest" description="Disordered" evidence="1">
    <location>
        <begin position="1"/>
        <end position="27"/>
    </location>
</feature>
<evidence type="ECO:0000313" key="2">
    <source>
        <dbReference type="EMBL" id="KAF6146315.1"/>
    </source>
</evidence>
<feature type="compositionally biased region" description="Basic and acidic residues" evidence="1">
    <location>
        <begin position="15"/>
        <end position="27"/>
    </location>
</feature>
<evidence type="ECO:0000256" key="1">
    <source>
        <dbReference type="SAM" id="MobiDB-lite"/>
    </source>
</evidence>
<accession>A0A7J7LUK5</accession>